<gene>
    <name evidence="1" type="ORF">BB561_005527</name>
</gene>
<dbReference type="AlphaFoldDB" id="A0A2T9Y9Y4"/>
<proteinExistence type="predicted"/>
<organism evidence="1 2">
    <name type="scientific">Smittium simulii</name>
    <dbReference type="NCBI Taxonomy" id="133385"/>
    <lineage>
        <taxon>Eukaryota</taxon>
        <taxon>Fungi</taxon>
        <taxon>Fungi incertae sedis</taxon>
        <taxon>Zoopagomycota</taxon>
        <taxon>Kickxellomycotina</taxon>
        <taxon>Harpellomycetes</taxon>
        <taxon>Harpellales</taxon>
        <taxon>Legeriomycetaceae</taxon>
        <taxon>Smittium</taxon>
    </lineage>
</organism>
<feature type="non-terminal residue" evidence="1">
    <location>
        <position position="1"/>
    </location>
</feature>
<sequence length="56" mass="6416">SSSPELFGLGVTHYTKNPQSTKPSDFYKEGATEYENNKEDHKKFSIVKKLAMYMGR</sequence>
<accession>A0A2T9Y9Y4</accession>
<dbReference type="EMBL" id="MBFR01000337">
    <property type="protein sequence ID" value="PVU89124.1"/>
    <property type="molecule type" value="Genomic_DNA"/>
</dbReference>
<evidence type="ECO:0000313" key="1">
    <source>
        <dbReference type="EMBL" id="PVU89124.1"/>
    </source>
</evidence>
<evidence type="ECO:0000313" key="2">
    <source>
        <dbReference type="Proteomes" id="UP000245383"/>
    </source>
</evidence>
<dbReference type="Proteomes" id="UP000245383">
    <property type="component" value="Unassembled WGS sequence"/>
</dbReference>
<reference evidence="1 2" key="1">
    <citation type="journal article" date="2018" name="MBio">
        <title>Comparative Genomics Reveals the Core Gene Toolbox for the Fungus-Insect Symbiosis.</title>
        <authorList>
            <person name="Wang Y."/>
            <person name="Stata M."/>
            <person name="Wang W."/>
            <person name="Stajich J.E."/>
            <person name="White M.M."/>
            <person name="Moncalvo J.M."/>
        </authorList>
    </citation>
    <scope>NUCLEOTIDE SEQUENCE [LARGE SCALE GENOMIC DNA]</scope>
    <source>
        <strain evidence="1 2">SWE-8-4</strain>
    </source>
</reference>
<keyword evidence="2" id="KW-1185">Reference proteome</keyword>
<protein>
    <submittedName>
        <fullName evidence="1">Uncharacterized protein</fullName>
    </submittedName>
</protein>
<comment type="caution">
    <text evidence="1">The sequence shown here is derived from an EMBL/GenBank/DDBJ whole genome shotgun (WGS) entry which is preliminary data.</text>
</comment>
<name>A0A2T9Y9Y4_9FUNG</name>